<organism evidence="1 2">
    <name type="scientific">Paramuricea clavata</name>
    <name type="common">Red gorgonian</name>
    <name type="synonym">Violescent sea-whip</name>
    <dbReference type="NCBI Taxonomy" id="317549"/>
    <lineage>
        <taxon>Eukaryota</taxon>
        <taxon>Metazoa</taxon>
        <taxon>Cnidaria</taxon>
        <taxon>Anthozoa</taxon>
        <taxon>Octocorallia</taxon>
        <taxon>Malacalcyonacea</taxon>
        <taxon>Plexauridae</taxon>
        <taxon>Paramuricea</taxon>
    </lineage>
</organism>
<feature type="non-terminal residue" evidence="1">
    <location>
        <position position="139"/>
    </location>
</feature>
<evidence type="ECO:0000313" key="1">
    <source>
        <dbReference type="EMBL" id="CAB3989641.1"/>
    </source>
</evidence>
<sequence>FNKAIETYDLPAHVQADKGGEHFQVAWLFLSRKLTGYSYWMPYQVPFHNMQSAHNQRDEEECGVLSSECQKTIDGGRSWLFAYFGIGNSFIRQGTRNFFDMSGLQLQFHSCSKRIPFGFCVYIYQGNSQGSHGRSRERE</sequence>
<keyword evidence="2" id="KW-1185">Reference proteome</keyword>
<accession>A0A7D9HV77</accession>
<name>A0A7D9HV77_PARCT</name>
<proteinExistence type="predicted"/>
<reference evidence="1" key="1">
    <citation type="submission" date="2020-04" db="EMBL/GenBank/DDBJ databases">
        <authorList>
            <person name="Alioto T."/>
            <person name="Alioto T."/>
            <person name="Gomez Garrido J."/>
        </authorList>
    </citation>
    <scope>NUCLEOTIDE SEQUENCE</scope>
    <source>
        <strain evidence="1">A484AB</strain>
    </source>
</reference>
<comment type="caution">
    <text evidence="1">The sequence shown here is derived from an EMBL/GenBank/DDBJ whole genome shotgun (WGS) entry which is preliminary data.</text>
</comment>
<dbReference type="AlphaFoldDB" id="A0A7D9HV77"/>
<protein>
    <submittedName>
        <fullName evidence="1">Uncharacterized protein</fullName>
    </submittedName>
</protein>
<feature type="non-terminal residue" evidence="1">
    <location>
        <position position="1"/>
    </location>
</feature>
<dbReference type="EMBL" id="CACRXK020001525">
    <property type="protein sequence ID" value="CAB3989641.1"/>
    <property type="molecule type" value="Genomic_DNA"/>
</dbReference>
<evidence type="ECO:0000313" key="2">
    <source>
        <dbReference type="Proteomes" id="UP001152795"/>
    </source>
</evidence>
<gene>
    <name evidence="1" type="ORF">PACLA_8A041952</name>
</gene>
<dbReference type="Proteomes" id="UP001152795">
    <property type="component" value="Unassembled WGS sequence"/>
</dbReference>